<proteinExistence type="inferred from homology"/>
<dbReference type="InterPro" id="IPR000515">
    <property type="entry name" value="MetI-like"/>
</dbReference>
<comment type="similarity">
    <text evidence="7">Belongs to the binding-protein-dependent transport system permease family.</text>
</comment>
<evidence type="ECO:0000256" key="3">
    <source>
        <dbReference type="ARBA" id="ARBA00022475"/>
    </source>
</evidence>
<dbReference type="InterPro" id="IPR051393">
    <property type="entry name" value="ABC_transporter_permease"/>
</dbReference>
<protein>
    <submittedName>
        <fullName evidence="9">Sugar ABC transporter permease</fullName>
    </submittedName>
</protein>
<dbReference type="SUPFAM" id="SSF161098">
    <property type="entry name" value="MetI-like"/>
    <property type="match status" value="1"/>
</dbReference>
<evidence type="ECO:0000256" key="5">
    <source>
        <dbReference type="ARBA" id="ARBA00022989"/>
    </source>
</evidence>
<feature type="domain" description="ABC transmembrane type-1" evidence="8">
    <location>
        <begin position="70"/>
        <end position="282"/>
    </location>
</feature>
<feature type="transmembrane region" description="Helical" evidence="7">
    <location>
        <begin position="74"/>
        <end position="95"/>
    </location>
</feature>
<feature type="transmembrane region" description="Helical" evidence="7">
    <location>
        <begin position="107"/>
        <end position="129"/>
    </location>
</feature>
<accession>A0ABY6G3I3</accession>
<dbReference type="EMBL" id="CP107020">
    <property type="protein sequence ID" value="UYG17191.1"/>
    <property type="molecule type" value="Genomic_DNA"/>
</dbReference>
<dbReference type="PROSITE" id="PS50928">
    <property type="entry name" value="ABC_TM1"/>
    <property type="match status" value="1"/>
</dbReference>
<keyword evidence="6 7" id="KW-0472">Membrane</keyword>
<gene>
    <name evidence="9" type="ORF">BRM3_01780</name>
</gene>
<evidence type="ECO:0000256" key="6">
    <source>
        <dbReference type="ARBA" id="ARBA00023136"/>
    </source>
</evidence>
<keyword evidence="5 7" id="KW-1133">Transmembrane helix</keyword>
<evidence type="ECO:0000256" key="2">
    <source>
        <dbReference type="ARBA" id="ARBA00022448"/>
    </source>
</evidence>
<dbReference type="Pfam" id="PF00528">
    <property type="entry name" value="BPD_transp_1"/>
    <property type="match status" value="1"/>
</dbReference>
<keyword evidence="2 7" id="KW-0813">Transport</keyword>
<dbReference type="CDD" id="cd06261">
    <property type="entry name" value="TM_PBP2"/>
    <property type="match status" value="1"/>
</dbReference>
<evidence type="ECO:0000256" key="7">
    <source>
        <dbReference type="RuleBase" id="RU363032"/>
    </source>
</evidence>
<feature type="transmembrane region" description="Helical" evidence="7">
    <location>
        <begin position="263"/>
        <end position="285"/>
    </location>
</feature>
<feature type="transmembrane region" description="Helical" evidence="7">
    <location>
        <begin position="155"/>
        <end position="177"/>
    </location>
</feature>
<dbReference type="RefSeq" id="WP_263594400.1">
    <property type="nucleotide sequence ID" value="NZ_CP107020.1"/>
</dbReference>
<dbReference type="PANTHER" id="PTHR30193:SF41">
    <property type="entry name" value="DIACETYLCHITOBIOSE UPTAKE SYSTEM PERMEASE PROTEIN NGCF"/>
    <property type="match status" value="1"/>
</dbReference>
<sequence>MRTRTPAASRGAVWFTVPYLAVFALFLIWPIVYGIWMSITDQSLAATRVRVLGLANYLEALTDPDVWSSLGTTVVFTVMSSVPLVILSFLLAYLVSTGLPGQWLWRLAFFAPYLLPVSVVTGIWGMVYANDFGLLNGLLLHLGLDQIPWLSDKHVAMWSIALVTVWWTVGFNFLLYLSALQAIPDHVYEAAQIDGAGPLRRLWSVTLPLMRPTTVLIVLLQLLASMKVFDQVFLLTTGGPDGATRVILQYIYDVGFSGYRVGYAASVSYLFFALIVVLSLAQVAITRRLSKES</sequence>
<evidence type="ECO:0000259" key="8">
    <source>
        <dbReference type="PROSITE" id="PS50928"/>
    </source>
</evidence>
<dbReference type="Proteomes" id="UP001164305">
    <property type="component" value="Chromosome"/>
</dbReference>
<feature type="transmembrane region" description="Helical" evidence="7">
    <location>
        <begin position="209"/>
        <end position="229"/>
    </location>
</feature>
<dbReference type="Gene3D" id="1.10.3720.10">
    <property type="entry name" value="MetI-like"/>
    <property type="match status" value="1"/>
</dbReference>
<evidence type="ECO:0000313" key="9">
    <source>
        <dbReference type="EMBL" id="UYG17191.1"/>
    </source>
</evidence>
<dbReference type="PANTHER" id="PTHR30193">
    <property type="entry name" value="ABC TRANSPORTER PERMEASE PROTEIN"/>
    <property type="match status" value="1"/>
</dbReference>
<keyword evidence="4 7" id="KW-0812">Transmembrane</keyword>
<feature type="transmembrane region" description="Helical" evidence="7">
    <location>
        <begin position="12"/>
        <end position="36"/>
    </location>
</feature>
<name>A0ABY6G3I3_9MICO</name>
<evidence type="ECO:0000256" key="1">
    <source>
        <dbReference type="ARBA" id="ARBA00004651"/>
    </source>
</evidence>
<evidence type="ECO:0000313" key="10">
    <source>
        <dbReference type="Proteomes" id="UP001164305"/>
    </source>
</evidence>
<comment type="subcellular location">
    <subcellularLocation>
        <location evidence="1 7">Cell membrane</location>
        <topology evidence="1 7">Multi-pass membrane protein</topology>
    </subcellularLocation>
</comment>
<organism evidence="9 10">
    <name type="scientific">Brachybacterium huguangmaarense</name>
    <dbReference type="NCBI Taxonomy" id="1652028"/>
    <lineage>
        <taxon>Bacteria</taxon>
        <taxon>Bacillati</taxon>
        <taxon>Actinomycetota</taxon>
        <taxon>Actinomycetes</taxon>
        <taxon>Micrococcales</taxon>
        <taxon>Dermabacteraceae</taxon>
        <taxon>Brachybacterium</taxon>
    </lineage>
</organism>
<reference evidence="9" key="1">
    <citation type="submission" date="2022-10" db="EMBL/GenBank/DDBJ databases">
        <title>Whole-Genome Sequencing of Brachybacterium huguangmaarense BRM-3, Isolated from Betula schmidtii.</title>
        <authorList>
            <person name="Haam D."/>
        </authorList>
    </citation>
    <scope>NUCLEOTIDE SEQUENCE</scope>
    <source>
        <strain evidence="9">BRM-3</strain>
    </source>
</reference>
<keyword evidence="3" id="KW-1003">Cell membrane</keyword>
<evidence type="ECO:0000256" key="4">
    <source>
        <dbReference type="ARBA" id="ARBA00022692"/>
    </source>
</evidence>
<dbReference type="InterPro" id="IPR035906">
    <property type="entry name" value="MetI-like_sf"/>
</dbReference>
<keyword evidence="10" id="KW-1185">Reference proteome</keyword>